<dbReference type="Proteomes" id="UP000798662">
    <property type="component" value="Chromosome 3"/>
</dbReference>
<keyword evidence="2" id="KW-1185">Reference proteome</keyword>
<name>A0ACC3CGD4_PYRYE</name>
<comment type="caution">
    <text evidence="1">The sequence shown here is derived from an EMBL/GenBank/DDBJ whole genome shotgun (WGS) entry which is preliminary data.</text>
</comment>
<evidence type="ECO:0000313" key="1">
    <source>
        <dbReference type="EMBL" id="KAK1868893.1"/>
    </source>
</evidence>
<proteinExistence type="predicted"/>
<sequence length="139" mass="14872">MTGSRATPLPPLATLPTMASMAPRRAMRMAKGTPRGAFCCSRRSAPERSEKWRKVDVPSMTTRAAHVGARLCLFLAEVAGALSLAVLVGAPATRSRGMAGTFSLLCPTEWTRRSSPSGWSLEWRRRSLAKAAALFPASG</sequence>
<protein>
    <submittedName>
        <fullName evidence="1">Uncharacterized protein</fullName>
    </submittedName>
</protein>
<reference evidence="1" key="1">
    <citation type="submission" date="2019-11" db="EMBL/GenBank/DDBJ databases">
        <title>Nori genome reveals adaptations in red seaweeds to the harsh intertidal environment.</title>
        <authorList>
            <person name="Wang D."/>
            <person name="Mao Y."/>
        </authorList>
    </citation>
    <scope>NUCLEOTIDE SEQUENCE</scope>
    <source>
        <tissue evidence="1">Gametophyte</tissue>
    </source>
</reference>
<gene>
    <name evidence="1" type="ORF">I4F81_011375</name>
</gene>
<evidence type="ECO:0000313" key="2">
    <source>
        <dbReference type="Proteomes" id="UP000798662"/>
    </source>
</evidence>
<organism evidence="1 2">
    <name type="scientific">Pyropia yezoensis</name>
    <name type="common">Susabi-nori</name>
    <name type="synonym">Porphyra yezoensis</name>
    <dbReference type="NCBI Taxonomy" id="2788"/>
    <lineage>
        <taxon>Eukaryota</taxon>
        <taxon>Rhodophyta</taxon>
        <taxon>Bangiophyceae</taxon>
        <taxon>Bangiales</taxon>
        <taxon>Bangiaceae</taxon>
        <taxon>Pyropia</taxon>
    </lineage>
</organism>
<dbReference type="EMBL" id="CM020620">
    <property type="protein sequence ID" value="KAK1868893.1"/>
    <property type="molecule type" value="Genomic_DNA"/>
</dbReference>
<accession>A0ACC3CGD4</accession>